<dbReference type="eggNOG" id="ENOG502S85C">
    <property type="taxonomic scope" value="Eukaryota"/>
</dbReference>
<feature type="compositionally biased region" description="Acidic residues" evidence="6">
    <location>
        <begin position="467"/>
        <end position="492"/>
    </location>
</feature>
<comment type="subunit">
    <text evidence="5">Homodimer.</text>
</comment>
<feature type="compositionally biased region" description="Acidic residues" evidence="6">
    <location>
        <begin position="574"/>
        <end position="583"/>
    </location>
</feature>
<keyword evidence="10" id="KW-1185">Reference proteome</keyword>
<feature type="region of interest" description="Disordered" evidence="6">
    <location>
        <begin position="544"/>
        <end position="706"/>
    </location>
</feature>
<evidence type="ECO:0000259" key="8">
    <source>
        <dbReference type="PROSITE" id="PS51011"/>
    </source>
</evidence>
<dbReference type="OMA" id="WKYITDS"/>
<dbReference type="InterPro" id="IPR001357">
    <property type="entry name" value="BRCT_dom"/>
</dbReference>
<dbReference type="SUPFAM" id="SSF46774">
    <property type="entry name" value="ARID-like"/>
    <property type="match status" value="1"/>
</dbReference>
<dbReference type="InterPro" id="IPR039595">
    <property type="entry name" value="TE2IP/Rap1"/>
</dbReference>
<dbReference type="PROSITE" id="PS50172">
    <property type="entry name" value="BRCT"/>
    <property type="match status" value="1"/>
</dbReference>
<sequence length="870" mass="96025">MATSGHTLSSRPSFSFDGIKFWISIFAPQRIKPLVKKHNGIVVQSESDADIFILDPKRAASRPGISHVWIEDCVRSGRKIDEERYLIVPPDPQEQARTLSAARSISASQTAANSRRRNLFTAEDDRILIQWLRREQRIAGRNNVSFSINGNAIYKSLAEVPSQPSPSPSPARQRVARRPARLPARTEEPAEEEAYSQEEAPAEVEAPIDVQVPAENGETPDTRAADDTEQEAEPVRLFFMQKPHYFIVKRTYEHYLAAKKGSIQSEAEFFESLHKLHPSVTPDDWREEYSTIKSWYEDGLSQRERREAGAPGEIEADPPVATEEIAASQPAQTAQDGNTVLEVQVQEQEPTVDADLDLDDDAILDGINSQLDKQQEFLGKLEVYNDYTGVYVPPSFFIGGRYLETCSLWFAVEEQGVSLEDVDWPKIAASLGFKETGRPSLWKQLAGWFHQNLKEFDKILEQMINEAEGEEEDEDEELEDDEEEDEEEEDVETGNREDVEVAAATEALGDGDAELSESQPLPQQKPMGIFSSAKKRLLAIAFPNSDPVDNEAGPTSPSKRVRFSAMPATINNDAEGDDDDDDFEPPRTRSAAHPTPAEPETQDFAYSEESQQAVDLDDDLATREDADAAGDAGVSTAAEASTPSQQLHTEDVVVPTPRTLPGRRTRGQTPTASQPAAQRAATTPRRTRQNAGASKQRRAGKQQQALPFAHTIKSQRLSFITGNHAEQIGTGTCNIGNDIEDAGATQTAVLVSETSAVSLASNTSAIDRFVALRYPEDTVVRALWATGGTPGLAGVVMEELLHGRGMPQDMSGVWTSSDDRMLEHAISGSAAANRSRHRAALKHGEEQVVARQAFLAKERARKARRRRRLT</sequence>
<comment type="function">
    <text evidence="5">Involved in the regulation of telomere length, clustering and has a specific role in telomere position effect (TPE).</text>
</comment>
<dbReference type="InterPro" id="IPR038104">
    <property type="entry name" value="Rap1_C_sf"/>
</dbReference>
<evidence type="ECO:0000256" key="2">
    <source>
        <dbReference type="ARBA" id="ARBA00023159"/>
    </source>
</evidence>
<dbReference type="InterPro" id="IPR036431">
    <property type="entry name" value="ARID_dom_sf"/>
</dbReference>
<dbReference type="STRING" id="1262450.S3BUZ0"/>
<evidence type="ECO:0000256" key="3">
    <source>
        <dbReference type="ARBA" id="ARBA00023163"/>
    </source>
</evidence>
<dbReference type="OrthoDB" id="435460at2759"/>
<accession>S3BUZ0</accession>
<dbReference type="GO" id="GO:0070187">
    <property type="term" value="C:shelterin complex"/>
    <property type="evidence" value="ECO:0007669"/>
    <property type="project" value="TreeGrafter"/>
</dbReference>
<gene>
    <name evidence="9" type="ORF">F503_01969</name>
</gene>
<keyword evidence="5" id="KW-0158">Chromosome</keyword>
<evidence type="ECO:0000256" key="5">
    <source>
        <dbReference type="RuleBase" id="RU367107"/>
    </source>
</evidence>
<dbReference type="EMBL" id="KE148169">
    <property type="protein sequence ID" value="EPE03231.1"/>
    <property type="molecule type" value="Genomic_DNA"/>
</dbReference>
<dbReference type="Gene3D" id="1.10.10.2170">
    <property type="match status" value="1"/>
</dbReference>
<dbReference type="Gene3D" id="1.10.10.60">
    <property type="entry name" value="Homeodomain-like"/>
    <property type="match status" value="1"/>
</dbReference>
<feature type="compositionally biased region" description="Acidic residues" evidence="6">
    <location>
        <begin position="189"/>
        <end position="202"/>
    </location>
</feature>
<feature type="domain" description="BRCT" evidence="7">
    <location>
        <begin position="11"/>
        <end position="87"/>
    </location>
</feature>
<keyword evidence="5" id="KW-0779">Telomere</keyword>
<dbReference type="SUPFAM" id="SSF52113">
    <property type="entry name" value="BRCT domain"/>
    <property type="match status" value="1"/>
</dbReference>
<reference evidence="9 10" key="1">
    <citation type="journal article" date="2013" name="BMC Genomics">
        <title>The genome and transcriptome of the pine saprophyte Ophiostoma piceae, and a comparison with the bark beetle-associated pine pathogen Grosmannia clavigera.</title>
        <authorList>
            <person name="Haridas S."/>
            <person name="Wang Y."/>
            <person name="Lim L."/>
            <person name="Massoumi Alamouti S."/>
            <person name="Jackman S."/>
            <person name="Docking R."/>
            <person name="Robertson G."/>
            <person name="Birol I."/>
            <person name="Bohlmann J."/>
            <person name="Breuil C."/>
        </authorList>
    </citation>
    <scope>NUCLEOTIDE SEQUENCE [LARGE SCALE GENOMIC DNA]</scope>
    <source>
        <strain evidence="9 10">UAMH 11346</strain>
    </source>
</reference>
<evidence type="ECO:0000313" key="9">
    <source>
        <dbReference type="EMBL" id="EPE03231.1"/>
    </source>
</evidence>
<feature type="region of interest" description="Disordered" evidence="6">
    <location>
        <begin position="467"/>
        <end position="498"/>
    </location>
</feature>
<feature type="compositionally biased region" description="Polar residues" evidence="6">
    <location>
        <begin position="638"/>
        <end position="647"/>
    </location>
</feature>
<dbReference type="Gene3D" id="1.10.150.60">
    <property type="entry name" value="ARID DNA-binding domain"/>
    <property type="match status" value="1"/>
</dbReference>
<organism evidence="9 10">
    <name type="scientific">Ophiostoma piceae (strain UAMH 11346)</name>
    <name type="common">Sap stain fungus</name>
    <dbReference type="NCBI Taxonomy" id="1262450"/>
    <lineage>
        <taxon>Eukaryota</taxon>
        <taxon>Fungi</taxon>
        <taxon>Dikarya</taxon>
        <taxon>Ascomycota</taxon>
        <taxon>Pezizomycotina</taxon>
        <taxon>Sordariomycetes</taxon>
        <taxon>Sordariomycetidae</taxon>
        <taxon>Ophiostomatales</taxon>
        <taxon>Ophiostomataceae</taxon>
        <taxon>Ophiostoma</taxon>
    </lineage>
</organism>
<evidence type="ECO:0000256" key="1">
    <source>
        <dbReference type="ARBA" id="ARBA00023015"/>
    </source>
</evidence>
<evidence type="ECO:0000256" key="6">
    <source>
        <dbReference type="SAM" id="MobiDB-lite"/>
    </source>
</evidence>
<dbReference type="CDD" id="cd11655">
    <property type="entry name" value="rap1_myb-like"/>
    <property type="match status" value="1"/>
</dbReference>
<dbReference type="GO" id="GO:0042162">
    <property type="term" value="F:telomeric DNA binding"/>
    <property type="evidence" value="ECO:0007669"/>
    <property type="project" value="TreeGrafter"/>
</dbReference>
<keyword evidence="3" id="KW-0804">Transcription</keyword>
<name>S3BUZ0_OPHP1</name>
<feature type="domain" description="ARID" evidence="8">
    <location>
        <begin position="371"/>
        <end position="461"/>
    </location>
</feature>
<keyword evidence="4 5" id="KW-0539">Nucleus</keyword>
<proteinExistence type="inferred from homology"/>
<dbReference type="PANTHER" id="PTHR16466:SF6">
    <property type="entry name" value="TELOMERIC REPEAT-BINDING FACTOR 2-INTERACTING PROTEIN 1"/>
    <property type="match status" value="1"/>
</dbReference>
<dbReference type="HOGENOM" id="CLU_006783_1_0_1"/>
<comment type="subcellular location">
    <subcellularLocation>
        <location evidence="5">Nucleus</location>
    </subcellularLocation>
    <subcellularLocation>
        <location evidence="5">Chromosome</location>
        <location evidence="5">Telomere</location>
    </subcellularLocation>
</comment>
<keyword evidence="1" id="KW-0805">Transcription regulation</keyword>
<dbReference type="InterPro" id="IPR021661">
    <property type="entry name" value="Rap1_C"/>
</dbReference>
<comment type="similarity">
    <text evidence="5">Belongs to the RAP1 family.</text>
</comment>
<dbReference type="VEuPathDB" id="FungiDB:F503_01969"/>
<dbReference type="Pfam" id="PF11626">
    <property type="entry name" value="Rap1_C"/>
    <property type="match status" value="1"/>
</dbReference>
<dbReference type="PANTHER" id="PTHR16466">
    <property type="entry name" value="TELOMERE REPEAT-BINDING FACTOR 2-INTERACTING PROTEIN 1"/>
    <property type="match status" value="1"/>
</dbReference>
<dbReference type="CDD" id="cd16100">
    <property type="entry name" value="ARID"/>
    <property type="match status" value="1"/>
</dbReference>
<dbReference type="GO" id="GO:0031848">
    <property type="term" value="P:protection from non-homologous end joining at telomere"/>
    <property type="evidence" value="ECO:0007669"/>
    <property type="project" value="TreeGrafter"/>
</dbReference>
<feature type="region of interest" description="Disordered" evidence="6">
    <location>
        <begin position="159"/>
        <end position="230"/>
    </location>
</feature>
<evidence type="ECO:0000313" key="10">
    <source>
        <dbReference type="Proteomes" id="UP000016923"/>
    </source>
</evidence>
<dbReference type="AlphaFoldDB" id="S3BUZ0"/>
<evidence type="ECO:0000256" key="4">
    <source>
        <dbReference type="ARBA" id="ARBA00023242"/>
    </source>
</evidence>
<feature type="compositionally biased region" description="Low complexity" evidence="6">
    <location>
        <begin position="667"/>
        <end position="684"/>
    </location>
</feature>
<keyword evidence="2" id="KW-0010">Activator</keyword>
<dbReference type="InterPro" id="IPR001606">
    <property type="entry name" value="ARID_dom"/>
</dbReference>
<protein>
    <recommendedName>
        <fullName evidence="5">DNA-binding protein RAP1</fullName>
    </recommendedName>
</protein>
<dbReference type="GO" id="GO:0010833">
    <property type="term" value="P:telomere maintenance via telomere lengthening"/>
    <property type="evidence" value="ECO:0007669"/>
    <property type="project" value="UniProtKB-UniRule"/>
</dbReference>
<evidence type="ECO:0000259" key="7">
    <source>
        <dbReference type="PROSITE" id="PS50172"/>
    </source>
</evidence>
<dbReference type="PROSITE" id="PS51011">
    <property type="entry name" value="ARID"/>
    <property type="match status" value="1"/>
</dbReference>
<dbReference type="InterPro" id="IPR036420">
    <property type="entry name" value="BRCT_dom_sf"/>
</dbReference>
<dbReference type="Proteomes" id="UP000016923">
    <property type="component" value="Unassembled WGS sequence"/>
</dbReference>